<dbReference type="GO" id="GO:0005829">
    <property type="term" value="C:cytosol"/>
    <property type="evidence" value="ECO:0007669"/>
    <property type="project" value="TreeGrafter"/>
</dbReference>
<dbReference type="AlphaFoldDB" id="A0A9P9DFX4"/>
<evidence type="ECO:0000313" key="4">
    <source>
        <dbReference type="Proteomes" id="UP000717696"/>
    </source>
</evidence>
<dbReference type="PANTHER" id="PTHR11188">
    <property type="entry name" value="ARRESTIN DOMAIN CONTAINING PROTEIN"/>
    <property type="match status" value="1"/>
</dbReference>
<name>A0A9P9DFX4_9HYPO</name>
<feature type="region of interest" description="Disordered" evidence="1">
    <location>
        <begin position="343"/>
        <end position="385"/>
    </location>
</feature>
<gene>
    <name evidence="3" type="ORF">B0J13DRAFT_651997</name>
</gene>
<feature type="compositionally biased region" description="Basic and acidic residues" evidence="1">
    <location>
        <begin position="351"/>
        <end position="371"/>
    </location>
</feature>
<accession>A0A9P9DFX4</accession>
<evidence type="ECO:0000259" key="2">
    <source>
        <dbReference type="SMART" id="SM01017"/>
    </source>
</evidence>
<dbReference type="InterPro" id="IPR011022">
    <property type="entry name" value="Arrestin_C-like"/>
</dbReference>
<evidence type="ECO:0000313" key="3">
    <source>
        <dbReference type="EMBL" id="KAH7118199.1"/>
    </source>
</evidence>
<dbReference type="InterPro" id="IPR050357">
    <property type="entry name" value="Arrestin_domain-protein"/>
</dbReference>
<dbReference type="EMBL" id="JAGMUU010000032">
    <property type="protein sequence ID" value="KAH7118199.1"/>
    <property type="molecule type" value="Genomic_DNA"/>
</dbReference>
<dbReference type="InterPro" id="IPR014752">
    <property type="entry name" value="Arrestin-like_C"/>
</dbReference>
<sequence>MSVRSAKSAVTSLVPKPVASGSGVTCSILLAEPNIFLSGFDSDSTALLRGKLQLRISKNIKIKALQLKLLGRAHTEWLGEMKLGFYEEEGLRTQVLTFFNAMNNGRKYDYGNQCTYRLKSTSPNGTNLATRPNPPKSLSPHHRSNMAAKEMKRLSPQSVQSRSFNKDSPIAAATQVKGYKVFYPGTYDYSFELPIDHHQLETTKLQYGSVEWELHATVDRAGVFSPNLHGKKEVSIVRVPDQLSLEMTEPISFSRQYQDQLHYNIVISGKSFPIGSKIPIAFKLTPLAKVQVHGLKVFVTESIQYWTNDRRVTRKDPGRKVLLLNKTAGKALDPSWASSDLKAVRGGELTPEQRREARETAARQRTAEASRRHTAAQPLPEPRDNLLGDLDLGLENLWGPTEIEADVQIPTCEMMAKNKDLRLHPNCSWKNANVHHCIKVIIQISCLNPDDPTGTKRRHFDIGINLPFTVLNCRATQANTNLPAYSGEMCQSTTYQWTCGCPDAFTIPTETPHSSIGTLAGVNLTCENLPSSPRAAHLANGQQSLCPSVETAGVHDPRPIHLLRVPIFNPPAFDNNNAPPPVPELVDETPETGVMTPPPHYDDIVGGPSVDGLADYFARLADYGFDGPDENWLRLGRDTPEDPRANRRVNVAHPITPGGRMPSKSLETSRLLI</sequence>
<organism evidence="3 4">
    <name type="scientific">Dactylonectria estremocensis</name>
    <dbReference type="NCBI Taxonomy" id="1079267"/>
    <lineage>
        <taxon>Eukaryota</taxon>
        <taxon>Fungi</taxon>
        <taxon>Dikarya</taxon>
        <taxon>Ascomycota</taxon>
        <taxon>Pezizomycotina</taxon>
        <taxon>Sordariomycetes</taxon>
        <taxon>Hypocreomycetidae</taxon>
        <taxon>Hypocreales</taxon>
        <taxon>Nectriaceae</taxon>
        <taxon>Dactylonectria</taxon>
    </lineage>
</organism>
<dbReference type="GO" id="GO:0031625">
    <property type="term" value="F:ubiquitin protein ligase binding"/>
    <property type="evidence" value="ECO:0007669"/>
    <property type="project" value="TreeGrafter"/>
</dbReference>
<reference evidence="3" key="1">
    <citation type="journal article" date="2021" name="Nat. Commun.">
        <title>Genetic determinants of endophytism in the Arabidopsis root mycobiome.</title>
        <authorList>
            <person name="Mesny F."/>
            <person name="Miyauchi S."/>
            <person name="Thiergart T."/>
            <person name="Pickel B."/>
            <person name="Atanasova L."/>
            <person name="Karlsson M."/>
            <person name="Huettel B."/>
            <person name="Barry K.W."/>
            <person name="Haridas S."/>
            <person name="Chen C."/>
            <person name="Bauer D."/>
            <person name="Andreopoulos W."/>
            <person name="Pangilinan J."/>
            <person name="LaButti K."/>
            <person name="Riley R."/>
            <person name="Lipzen A."/>
            <person name="Clum A."/>
            <person name="Drula E."/>
            <person name="Henrissat B."/>
            <person name="Kohler A."/>
            <person name="Grigoriev I.V."/>
            <person name="Martin F.M."/>
            <person name="Hacquard S."/>
        </authorList>
    </citation>
    <scope>NUCLEOTIDE SEQUENCE</scope>
    <source>
        <strain evidence="3">MPI-CAGE-AT-0021</strain>
    </source>
</reference>
<feature type="domain" description="Arrestin C-terminal-like" evidence="2">
    <location>
        <begin position="257"/>
        <end position="475"/>
    </location>
</feature>
<evidence type="ECO:0000256" key="1">
    <source>
        <dbReference type="SAM" id="MobiDB-lite"/>
    </source>
</evidence>
<feature type="compositionally biased region" description="Polar residues" evidence="1">
    <location>
        <begin position="121"/>
        <end position="130"/>
    </location>
</feature>
<dbReference type="Proteomes" id="UP000717696">
    <property type="component" value="Unassembled WGS sequence"/>
</dbReference>
<feature type="region of interest" description="Disordered" evidence="1">
    <location>
        <begin position="652"/>
        <end position="673"/>
    </location>
</feature>
<dbReference type="SMART" id="SM01017">
    <property type="entry name" value="Arrestin_C"/>
    <property type="match status" value="1"/>
</dbReference>
<dbReference type="GO" id="GO:0070086">
    <property type="term" value="P:ubiquitin-dependent endocytosis"/>
    <property type="evidence" value="ECO:0007669"/>
    <property type="project" value="TreeGrafter"/>
</dbReference>
<dbReference type="Gene3D" id="2.60.40.640">
    <property type="match status" value="1"/>
</dbReference>
<dbReference type="Pfam" id="PF02752">
    <property type="entry name" value="Arrestin_C"/>
    <property type="match status" value="1"/>
</dbReference>
<dbReference type="GO" id="GO:0030674">
    <property type="term" value="F:protein-macromolecule adaptor activity"/>
    <property type="evidence" value="ECO:0007669"/>
    <property type="project" value="TreeGrafter"/>
</dbReference>
<dbReference type="PANTHER" id="PTHR11188:SF174">
    <property type="entry name" value="ARRESTIN-RELATED TRAFFICKING ADAPTER 10-RELATED"/>
    <property type="match status" value="1"/>
</dbReference>
<proteinExistence type="predicted"/>
<feature type="region of interest" description="Disordered" evidence="1">
    <location>
        <begin position="121"/>
        <end position="144"/>
    </location>
</feature>
<comment type="caution">
    <text evidence="3">The sequence shown here is derived from an EMBL/GenBank/DDBJ whole genome shotgun (WGS) entry which is preliminary data.</text>
</comment>
<keyword evidence="4" id="KW-1185">Reference proteome</keyword>
<protein>
    <recommendedName>
        <fullName evidence="2">Arrestin C-terminal-like domain-containing protein</fullName>
    </recommendedName>
</protein>
<dbReference type="OrthoDB" id="2238745at2759"/>